<sequence length="391" mass="45635">MYKSITVQTLPPEQIRQFQVLLTFQYVKNLVDKCAEFLQYQVQLFQDKECKYEIDSQLSLQQAKLNNIIFAKRIHSESASSYYPKVICWFKQNGVELSQGVMLSSDFTFEEVLHEAKQKNIIQSIPQQIKVTDINQTKTLATMMEMQMCKLIDSKEIDPQLLIQFDTINFASQFSNQSKLIPQIQLQQYQAQPKTNQIALSNVNNQQFKFIQPNPQPFMQKQLFNKFQPIYNFDNQINQQNSRIQPNSLNLGYSKNIITNPFTPNSNGNLLNFNQKQPQQQLQINNKLHFKENETIKQLENTAIKSVEQMITIGKFNFQINQQGDFVAYQCSSPQISGYFLQVKGKKGTLKDEKQFKWENKFGVQIADNLGKGFIIKWKNNTYNSLITYFQ</sequence>
<organism evidence="1 2">
    <name type="scientific">Paramecium primaurelia</name>
    <dbReference type="NCBI Taxonomy" id="5886"/>
    <lineage>
        <taxon>Eukaryota</taxon>
        <taxon>Sar</taxon>
        <taxon>Alveolata</taxon>
        <taxon>Ciliophora</taxon>
        <taxon>Intramacronucleata</taxon>
        <taxon>Oligohymenophorea</taxon>
        <taxon>Peniculida</taxon>
        <taxon>Parameciidae</taxon>
        <taxon>Paramecium</taxon>
    </lineage>
</organism>
<dbReference type="OMA" id="YQCSSPQ"/>
<name>A0A8S1JR81_PARPR</name>
<evidence type="ECO:0000313" key="2">
    <source>
        <dbReference type="Proteomes" id="UP000688137"/>
    </source>
</evidence>
<reference evidence="1" key="1">
    <citation type="submission" date="2021-01" db="EMBL/GenBank/DDBJ databases">
        <authorList>
            <consortium name="Genoscope - CEA"/>
            <person name="William W."/>
        </authorList>
    </citation>
    <scope>NUCLEOTIDE SEQUENCE</scope>
</reference>
<dbReference type="EMBL" id="CAJJDM010000006">
    <property type="protein sequence ID" value="CAD8045024.1"/>
    <property type="molecule type" value="Genomic_DNA"/>
</dbReference>
<dbReference type="AlphaFoldDB" id="A0A8S1JR81"/>
<accession>A0A8S1JR81</accession>
<evidence type="ECO:0000313" key="1">
    <source>
        <dbReference type="EMBL" id="CAD8045024.1"/>
    </source>
</evidence>
<gene>
    <name evidence="1" type="ORF">PPRIM_AZ9-3.1.T0090048</name>
</gene>
<keyword evidence="2" id="KW-1185">Reference proteome</keyword>
<protein>
    <submittedName>
        <fullName evidence="1">Uncharacterized protein</fullName>
    </submittedName>
</protein>
<dbReference type="Proteomes" id="UP000688137">
    <property type="component" value="Unassembled WGS sequence"/>
</dbReference>
<comment type="caution">
    <text evidence="1">The sequence shown here is derived from an EMBL/GenBank/DDBJ whole genome shotgun (WGS) entry which is preliminary data.</text>
</comment>
<proteinExistence type="predicted"/>